<dbReference type="CDD" id="cd00310">
    <property type="entry name" value="ATP-synt_Fo_a_6"/>
    <property type="match status" value="1"/>
</dbReference>
<evidence type="ECO:0000256" key="5">
    <source>
        <dbReference type="ARBA" id="ARBA00022692"/>
    </source>
</evidence>
<dbReference type="PRINTS" id="PR00123">
    <property type="entry name" value="ATPASEA"/>
</dbReference>
<dbReference type="GeneID" id="37502722"/>
<keyword evidence="10" id="KW-0066">ATP synthesis</keyword>
<evidence type="ECO:0000256" key="1">
    <source>
        <dbReference type="ARBA" id="ARBA00004141"/>
    </source>
</evidence>
<evidence type="ECO:0000256" key="6">
    <source>
        <dbReference type="ARBA" id="ARBA00022781"/>
    </source>
</evidence>
<dbReference type="Gene3D" id="1.20.120.220">
    <property type="entry name" value="ATP synthase, F0 complex, subunit A"/>
    <property type="match status" value="1"/>
</dbReference>
<proteinExistence type="inferred from homology"/>
<keyword evidence="13" id="KW-0496">Mitochondrion</keyword>
<dbReference type="EMBL" id="MF579533">
    <property type="protein sequence ID" value="AWL21418.1"/>
    <property type="molecule type" value="Genomic_DNA"/>
</dbReference>
<name>A0A343YNB1_9MOLL</name>
<evidence type="ECO:0000256" key="4">
    <source>
        <dbReference type="ARBA" id="ARBA00022547"/>
    </source>
</evidence>
<dbReference type="InterPro" id="IPR035908">
    <property type="entry name" value="F0_ATP_A_sf"/>
</dbReference>
<evidence type="ECO:0000256" key="12">
    <source>
        <dbReference type="SAM" id="Phobius"/>
    </source>
</evidence>
<evidence type="ECO:0000256" key="8">
    <source>
        <dbReference type="ARBA" id="ARBA00023065"/>
    </source>
</evidence>
<keyword evidence="3" id="KW-0813">Transport</keyword>
<geneLocation type="mitochondrion" evidence="13"/>
<evidence type="ECO:0000256" key="7">
    <source>
        <dbReference type="ARBA" id="ARBA00022989"/>
    </source>
</evidence>
<dbReference type="Pfam" id="PF00119">
    <property type="entry name" value="ATP-synt_A"/>
    <property type="match status" value="1"/>
</dbReference>
<dbReference type="GO" id="GO:0045259">
    <property type="term" value="C:proton-transporting ATP synthase complex"/>
    <property type="evidence" value="ECO:0007669"/>
    <property type="project" value="UniProtKB-KW"/>
</dbReference>
<dbReference type="PANTHER" id="PTHR11410:SF0">
    <property type="entry name" value="ATP SYNTHASE SUBUNIT A"/>
    <property type="match status" value="1"/>
</dbReference>
<evidence type="ECO:0000256" key="11">
    <source>
        <dbReference type="RuleBase" id="RU004450"/>
    </source>
</evidence>
<keyword evidence="5 12" id="KW-0812">Transmembrane</keyword>
<keyword evidence="7 12" id="KW-1133">Transmembrane helix</keyword>
<dbReference type="CTD" id="4508"/>
<sequence length="228" mass="25600">MMTDIFSMFDSNHQVILSLTSTLWIMSMILVLVASPVLWPFSNQSMIWNTMVKVVSSQTLRTKGKNIKGFLVMLNILFFFIISTNLSGMIPYNFSSTSHLMLSFSLSSVFWLSLIYLGAKKSLSHTIAHFLPEGAPAPLNPFLSIVELSSILVRPITLSIRLTANISAGHIVLGLLGSYLSSFLFTTNFFFLLSAVHIFYFLFEFAVCLIQAYIFVLLLTLYSDDMVC</sequence>
<comment type="similarity">
    <text evidence="2">Belongs to the ATPase A chain family.</text>
</comment>
<feature type="transmembrane region" description="Helical" evidence="12">
    <location>
        <begin position="198"/>
        <end position="222"/>
    </location>
</feature>
<dbReference type="InterPro" id="IPR023011">
    <property type="entry name" value="ATP_synth_F0_asu_AS"/>
</dbReference>
<dbReference type="PROSITE" id="PS00449">
    <property type="entry name" value="ATPASE_A"/>
    <property type="match status" value="1"/>
</dbReference>
<dbReference type="GO" id="GO:0046933">
    <property type="term" value="F:proton-transporting ATP synthase activity, rotational mechanism"/>
    <property type="evidence" value="ECO:0007669"/>
    <property type="project" value="TreeGrafter"/>
</dbReference>
<dbReference type="RefSeq" id="YP_009499357.1">
    <property type="nucleotide sequence ID" value="NC_038081.1"/>
</dbReference>
<keyword evidence="6" id="KW-0375">Hydrogen ion transport</keyword>
<dbReference type="PANTHER" id="PTHR11410">
    <property type="entry name" value="ATP SYNTHASE SUBUNIT A"/>
    <property type="match status" value="1"/>
</dbReference>
<accession>A0A343YNB1</accession>
<dbReference type="GO" id="GO:0005743">
    <property type="term" value="C:mitochondrial inner membrane"/>
    <property type="evidence" value="ECO:0007669"/>
    <property type="project" value="UniProtKB-SubCell"/>
</dbReference>
<keyword evidence="4" id="KW-0138">CF(0)</keyword>
<dbReference type="InterPro" id="IPR045083">
    <property type="entry name" value="ATP_synth_F0_asu_bact/mt"/>
</dbReference>
<gene>
    <name evidence="13" type="primary">ATP6</name>
</gene>
<dbReference type="InterPro" id="IPR000568">
    <property type="entry name" value="ATP_synth_F0_asu"/>
</dbReference>
<dbReference type="SUPFAM" id="SSF81336">
    <property type="entry name" value="F1F0 ATP synthase subunit A"/>
    <property type="match status" value="1"/>
</dbReference>
<feature type="transmembrane region" description="Helical" evidence="12">
    <location>
        <begin position="70"/>
        <end position="94"/>
    </location>
</feature>
<keyword evidence="8" id="KW-0406">Ion transport</keyword>
<organism evidence="13">
    <name type="scientific">Scutopus robustus</name>
    <dbReference type="NCBI Taxonomy" id="2109553"/>
    <lineage>
        <taxon>Eukaryota</taxon>
        <taxon>Metazoa</taxon>
        <taxon>Spiralia</taxon>
        <taxon>Lophotrochozoa</taxon>
        <taxon>Mollusca</taxon>
        <taxon>Aplacophora</taxon>
        <taxon>Caudofoveata</taxon>
        <taxon>Limifossorimorpha</taxon>
        <taxon>Limifossorida</taxon>
        <taxon>Scutopodidae</taxon>
        <taxon>Scutopus</taxon>
    </lineage>
</organism>
<reference evidence="13" key="1">
    <citation type="journal article" date="2018" name="Mol. Phylogenet. Evol.">
        <title>Mitogenomics reveals phylogenetic relationships of caudofoveate aplacophoran molluscs.</title>
        <authorList>
            <person name="Mikkelsen N.T."/>
            <person name="Kocot K.M."/>
            <person name="Halanych K.M."/>
        </authorList>
    </citation>
    <scope>NUCLEOTIDE SEQUENCE</scope>
</reference>
<feature type="transmembrane region" description="Helical" evidence="12">
    <location>
        <begin position="171"/>
        <end position="192"/>
    </location>
</feature>
<evidence type="ECO:0000313" key="13">
    <source>
        <dbReference type="EMBL" id="AWL21418.1"/>
    </source>
</evidence>
<evidence type="ECO:0000256" key="9">
    <source>
        <dbReference type="ARBA" id="ARBA00023136"/>
    </source>
</evidence>
<dbReference type="NCBIfam" id="TIGR01131">
    <property type="entry name" value="ATP_synt_6_or_A"/>
    <property type="match status" value="1"/>
</dbReference>
<keyword evidence="9 12" id="KW-0472">Membrane</keyword>
<comment type="subcellular location">
    <subcellularLocation>
        <location evidence="1">Membrane</location>
        <topology evidence="1">Multi-pass membrane protein</topology>
    </subcellularLocation>
    <subcellularLocation>
        <location evidence="11">Mitochondrion inner membrane</location>
        <topology evidence="11">Multi-pass membrane protein</topology>
    </subcellularLocation>
</comment>
<evidence type="ECO:0000256" key="3">
    <source>
        <dbReference type="ARBA" id="ARBA00022448"/>
    </source>
</evidence>
<protein>
    <recommendedName>
        <fullName evidence="11">ATP synthase subunit a</fullName>
    </recommendedName>
</protein>
<dbReference type="AlphaFoldDB" id="A0A343YNB1"/>
<feature type="transmembrane region" description="Helical" evidence="12">
    <location>
        <begin position="15"/>
        <end position="41"/>
    </location>
</feature>
<feature type="transmembrane region" description="Helical" evidence="12">
    <location>
        <begin position="100"/>
        <end position="119"/>
    </location>
</feature>
<evidence type="ECO:0000256" key="2">
    <source>
        <dbReference type="ARBA" id="ARBA00006810"/>
    </source>
</evidence>
<evidence type="ECO:0000256" key="10">
    <source>
        <dbReference type="ARBA" id="ARBA00023310"/>
    </source>
</evidence>